<dbReference type="GO" id="GO:0005506">
    <property type="term" value="F:iron ion binding"/>
    <property type="evidence" value="ECO:0007669"/>
    <property type="project" value="InterPro"/>
</dbReference>
<evidence type="ECO:0000256" key="2">
    <source>
        <dbReference type="ARBA" id="ARBA00022692"/>
    </source>
</evidence>
<sequence>MGLNPNMWEDPTEFKLERFLMGDHKEDSEMFDITENREIEMMPFSVGTRICPSYDFAMFHLEYFVANLIWHFEWKLVEGDDVDLNEEMDFTFTMKNLL</sequence>
<keyword evidence="6" id="KW-0472">Membrane</keyword>
<accession>A0A2G2Z362</accession>
<dbReference type="OMA" id="VNELWHE"/>
<comment type="caution">
    <text evidence="8">The sequence shown here is derived from an EMBL/GenBank/DDBJ whole genome shotgun (WGS) entry which is preliminary data.</text>
</comment>
<evidence type="ECO:0008006" key="10">
    <source>
        <dbReference type="Google" id="ProtNLM"/>
    </source>
</evidence>
<dbReference type="InterPro" id="IPR051103">
    <property type="entry name" value="Plant_metabolite_P450s"/>
</dbReference>
<protein>
    <recommendedName>
        <fullName evidence="10">Cytochrome 89A9</fullName>
    </recommendedName>
</protein>
<dbReference type="Proteomes" id="UP000222542">
    <property type="component" value="Unassembled WGS sequence"/>
</dbReference>
<evidence type="ECO:0000256" key="7">
    <source>
        <dbReference type="PIRSR" id="PIRSR602403-1"/>
    </source>
</evidence>
<dbReference type="GO" id="GO:0004497">
    <property type="term" value="F:monooxygenase activity"/>
    <property type="evidence" value="ECO:0007669"/>
    <property type="project" value="InterPro"/>
</dbReference>
<dbReference type="Pfam" id="PF00067">
    <property type="entry name" value="p450"/>
    <property type="match status" value="1"/>
</dbReference>
<organism evidence="8 9">
    <name type="scientific">Capsicum annuum</name>
    <name type="common">Capsicum pepper</name>
    <dbReference type="NCBI Taxonomy" id="4072"/>
    <lineage>
        <taxon>Eukaryota</taxon>
        <taxon>Viridiplantae</taxon>
        <taxon>Streptophyta</taxon>
        <taxon>Embryophyta</taxon>
        <taxon>Tracheophyta</taxon>
        <taxon>Spermatophyta</taxon>
        <taxon>Magnoliopsida</taxon>
        <taxon>eudicotyledons</taxon>
        <taxon>Gunneridae</taxon>
        <taxon>Pentapetalae</taxon>
        <taxon>asterids</taxon>
        <taxon>lamiids</taxon>
        <taxon>Solanales</taxon>
        <taxon>Solanaceae</taxon>
        <taxon>Solanoideae</taxon>
        <taxon>Capsiceae</taxon>
        <taxon>Capsicum</taxon>
    </lineage>
</organism>
<comment type="cofactor">
    <cofactor evidence="7">
        <name>heme</name>
        <dbReference type="ChEBI" id="CHEBI:30413"/>
    </cofactor>
</comment>
<evidence type="ECO:0000256" key="6">
    <source>
        <dbReference type="ARBA" id="ARBA00023136"/>
    </source>
</evidence>
<evidence type="ECO:0000313" key="8">
    <source>
        <dbReference type="EMBL" id="PHT76394.1"/>
    </source>
</evidence>
<dbReference type="PANTHER" id="PTHR24298:SF920">
    <property type="entry name" value="CYTOCHROME P450 89A2-LIKE"/>
    <property type="match status" value="1"/>
</dbReference>
<dbReference type="PANTHER" id="PTHR24298">
    <property type="entry name" value="FLAVONOID 3'-MONOOXYGENASE-RELATED"/>
    <property type="match status" value="1"/>
</dbReference>
<reference evidence="8 9" key="2">
    <citation type="journal article" date="2017" name="Genome Biol.">
        <title>New reference genome sequences of hot pepper reveal the massive evolution of plant disease-resistance genes by retroduplication.</title>
        <authorList>
            <person name="Kim S."/>
            <person name="Park J."/>
            <person name="Yeom S.I."/>
            <person name="Kim Y.M."/>
            <person name="Seo E."/>
            <person name="Kim K.T."/>
            <person name="Kim M.S."/>
            <person name="Lee J.M."/>
            <person name="Cheong K."/>
            <person name="Shin H.S."/>
            <person name="Kim S.B."/>
            <person name="Han K."/>
            <person name="Lee J."/>
            <person name="Park M."/>
            <person name="Lee H.A."/>
            <person name="Lee H.Y."/>
            <person name="Lee Y."/>
            <person name="Oh S."/>
            <person name="Lee J.H."/>
            <person name="Choi E."/>
            <person name="Choi E."/>
            <person name="Lee S.E."/>
            <person name="Jeon J."/>
            <person name="Kim H."/>
            <person name="Choi G."/>
            <person name="Song H."/>
            <person name="Lee J."/>
            <person name="Lee S.C."/>
            <person name="Kwon J.K."/>
            <person name="Lee H.Y."/>
            <person name="Koo N."/>
            <person name="Hong Y."/>
            <person name="Kim R.W."/>
            <person name="Kang W.H."/>
            <person name="Huh J.H."/>
            <person name="Kang B.C."/>
            <person name="Yang T.J."/>
            <person name="Lee Y.H."/>
            <person name="Bennetzen J.L."/>
            <person name="Choi D."/>
        </authorList>
    </citation>
    <scope>NUCLEOTIDE SEQUENCE [LARGE SCALE GENOMIC DNA]</scope>
    <source>
        <strain evidence="9">cv. CM334</strain>
    </source>
</reference>
<name>A0A2G2Z362_CAPAN</name>
<proteinExistence type="predicted"/>
<dbReference type="InterPro" id="IPR002403">
    <property type="entry name" value="Cyt_P450_E_grp-IV"/>
</dbReference>
<evidence type="ECO:0000256" key="4">
    <source>
        <dbReference type="ARBA" id="ARBA00022989"/>
    </source>
</evidence>
<evidence type="ECO:0000256" key="3">
    <source>
        <dbReference type="ARBA" id="ARBA00022723"/>
    </source>
</evidence>
<evidence type="ECO:0000256" key="1">
    <source>
        <dbReference type="ARBA" id="ARBA00004167"/>
    </source>
</evidence>
<dbReference type="Gramene" id="PHT76394">
    <property type="protein sequence ID" value="PHT76394"/>
    <property type="gene ID" value="T459_19916"/>
</dbReference>
<comment type="subcellular location">
    <subcellularLocation>
        <location evidence="1">Membrane</location>
        <topology evidence="1">Single-pass membrane protein</topology>
    </subcellularLocation>
</comment>
<dbReference type="GO" id="GO:0016705">
    <property type="term" value="F:oxidoreductase activity, acting on paired donors, with incorporation or reduction of molecular oxygen"/>
    <property type="evidence" value="ECO:0007669"/>
    <property type="project" value="InterPro"/>
</dbReference>
<gene>
    <name evidence="8" type="ORF">T459_19916</name>
</gene>
<dbReference type="EMBL" id="AYRZ02000007">
    <property type="protein sequence ID" value="PHT76394.1"/>
    <property type="molecule type" value="Genomic_DNA"/>
</dbReference>
<dbReference type="InterPro" id="IPR036396">
    <property type="entry name" value="Cyt_P450_sf"/>
</dbReference>
<evidence type="ECO:0000313" key="9">
    <source>
        <dbReference type="Proteomes" id="UP000222542"/>
    </source>
</evidence>
<feature type="binding site" description="axial binding residue" evidence="7">
    <location>
        <position position="51"/>
    </location>
    <ligand>
        <name>heme</name>
        <dbReference type="ChEBI" id="CHEBI:30413"/>
    </ligand>
    <ligandPart>
        <name>Fe</name>
        <dbReference type="ChEBI" id="CHEBI:18248"/>
    </ligandPart>
</feature>
<dbReference type="SUPFAM" id="SSF48264">
    <property type="entry name" value="Cytochrome P450"/>
    <property type="match status" value="1"/>
</dbReference>
<keyword evidence="5 7" id="KW-0408">Iron</keyword>
<evidence type="ECO:0000256" key="5">
    <source>
        <dbReference type="ARBA" id="ARBA00023004"/>
    </source>
</evidence>
<keyword evidence="3 7" id="KW-0479">Metal-binding</keyword>
<keyword evidence="4" id="KW-1133">Transmembrane helix</keyword>
<keyword evidence="7" id="KW-0349">Heme</keyword>
<reference evidence="8 9" key="1">
    <citation type="journal article" date="2014" name="Nat. Genet.">
        <title>Genome sequence of the hot pepper provides insights into the evolution of pungency in Capsicum species.</title>
        <authorList>
            <person name="Kim S."/>
            <person name="Park M."/>
            <person name="Yeom S.I."/>
            <person name="Kim Y.M."/>
            <person name="Lee J.M."/>
            <person name="Lee H.A."/>
            <person name="Seo E."/>
            <person name="Choi J."/>
            <person name="Cheong K."/>
            <person name="Kim K.T."/>
            <person name="Jung K."/>
            <person name="Lee G.W."/>
            <person name="Oh S.K."/>
            <person name="Bae C."/>
            <person name="Kim S.B."/>
            <person name="Lee H.Y."/>
            <person name="Kim S.Y."/>
            <person name="Kim M.S."/>
            <person name="Kang B.C."/>
            <person name="Jo Y.D."/>
            <person name="Yang H.B."/>
            <person name="Jeong H.J."/>
            <person name="Kang W.H."/>
            <person name="Kwon J.K."/>
            <person name="Shin C."/>
            <person name="Lim J.Y."/>
            <person name="Park J.H."/>
            <person name="Huh J.H."/>
            <person name="Kim J.S."/>
            <person name="Kim B.D."/>
            <person name="Cohen O."/>
            <person name="Paran I."/>
            <person name="Suh M.C."/>
            <person name="Lee S.B."/>
            <person name="Kim Y.K."/>
            <person name="Shin Y."/>
            <person name="Noh S.J."/>
            <person name="Park J."/>
            <person name="Seo Y.S."/>
            <person name="Kwon S.Y."/>
            <person name="Kim H.A."/>
            <person name="Park J.M."/>
            <person name="Kim H.J."/>
            <person name="Choi S.B."/>
            <person name="Bosland P.W."/>
            <person name="Reeves G."/>
            <person name="Jo S.H."/>
            <person name="Lee B.W."/>
            <person name="Cho H.T."/>
            <person name="Choi H.S."/>
            <person name="Lee M.S."/>
            <person name="Yu Y."/>
            <person name="Do Choi Y."/>
            <person name="Park B.S."/>
            <person name="van Deynze A."/>
            <person name="Ashrafi H."/>
            <person name="Hill T."/>
            <person name="Kim W.T."/>
            <person name="Pai H.S."/>
            <person name="Ahn H.K."/>
            <person name="Yeam I."/>
            <person name="Giovannoni J.J."/>
            <person name="Rose J.K."/>
            <person name="Sorensen I."/>
            <person name="Lee S.J."/>
            <person name="Kim R.W."/>
            <person name="Choi I.Y."/>
            <person name="Choi B.S."/>
            <person name="Lim J.S."/>
            <person name="Lee Y.H."/>
            <person name="Choi D."/>
        </authorList>
    </citation>
    <scope>NUCLEOTIDE SEQUENCE [LARGE SCALE GENOMIC DNA]</scope>
    <source>
        <strain evidence="9">cv. CM334</strain>
    </source>
</reference>
<dbReference type="InterPro" id="IPR001128">
    <property type="entry name" value="Cyt_P450"/>
</dbReference>
<keyword evidence="9" id="KW-1185">Reference proteome</keyword>
<dbReference type="GO" id="GO:0020037">
    <property type="term" value="F:heme binding"/>
    <property type="evidence" value="ECO:0007669"/>
    <property type="project" value="InterPro"/>
</dbReference>
<dbReference type="AlphaFoldDB" id="A0A2G2Z362"/>
<dbReference type="PRINTS" id="PR00465">
    <property type="entry name" value="EP450IV"/>
</dbReference>
<dbReference type="GO" id="GO:0016020">
    <property type="term" value="C:membrane"/>
    <property type="evidence" value="ECO:0007669"/>
    <property type="project" value="UniProtKB-SubCell"/>
</dbReference>
<dbReference type="Gene3D" id="1.10.630.10">
    <property type="entry name" value="Cytochrome P450"/>
    <property type="match status" value="1"/>
</dbReference>
<keyword evidence="2" id="KW-0812">Transmembrane</keyword>